<evidence type="ECO:0000259" key="2">
    <source>
        <dbReference type="Pfam" id="PF01048"/>
    </source>
</evidence>
<proteinExistence type="predicted"/>
<dbReference type="SUPFAM" id="SSF48452">
    <property type="entry name" value="TPR-like"/>
    <property type="match status" value="2"/>
</dbReference>
<dbReference type="GO" id="GO:0009116">
    <property type="term" value="P:nucleoside metabolic process"/>
    <property type="evidence" value="ECO:0007669"/>
    <property type="project" value="InterPro"/>
</dbReference>
<dbReference type="Gene3D" id="1.25.40.10">
    <property type="entry name" value="Tetratricopeptide repeat domain"/>
    <property type="match status" value="2"/>
</dbReference>
<keyword evidence="4" id="KW-1185">Reference proteome</keyword>
<evidence type="ECO:0000313" key="4">
    <source>
        <dbReference type="Proteomes" id="UP000325672"/>
    </source>
</evidence>
<dbReference type="SUPFAM" id="SSF53167">
    <property type="entry name" value="Purine and uridine phosphorylases"/>
    <property type="match status" value="1"/>
</dbReference>
<dbReference type="Pfam" id="PF01048">
    <property type="entry name" value="PNP_UDP_1"/>
    <property type="match status" value="1"/>
</dbReference>
<dbReference type="GeneID" id="43643673"/>
<dbReference type="AlphaFoldDB" id="A0A5N6SXF0"/>
<dbReference type="PANTHER" id="PTHR46082">
    <property type="entry name" value="ATP/GTP-BINDING PROTEIN-RELATED"/>
    <property type="match status" value="1"/>
</dbReference>
<dbReference type="Pfam" id="PF00931">
    <property type="entry name" value="NB-ARC"/>
    <property type="match status" value="1"/>
</dbReference>
<dbReference type="RefSeq" id="XP_031915398.1">
    <property type="nucleotide sequence ID" value="XM_032059463.1"/>
</dbReference>
<dbReference type="Pfam" id="PF13424">
    <property type="entry name" value="TPR_12"/>
    <property type="match status" value="2"/>
</dbReference>
<evidence type="ECO:0000259" key="1">
    <source>
        <dbReference type="Pfam" id="PF00931"/>
    </source>
</evidence>
<evidence type="ECO:0000313" key="3">
    <source>
        <dbReference type="EMBL" id="KAE8139335.1"/>
    </source>
</evidence>
<dbReference type="Gene3D" id="3.40.50.300">
    <property type="entry name" value="P-loop containing nucleotide triphosphate hydrolases"/>
    <property type="match status" value="1"/>
</dbReference>
<dbReference type="PANTHER" id="PTHR46082:SF11">
    <property type="entry name" value="AAA+ ATPASE DOMAIN-CONTAINING PROTEIN-RELATED"/>
    <property type="match status" value="1"/>
</dbReference>
<feature type="domain" description="NB-ARC" evidence="1">
    <location>
        <begin position="337"/>
        <end position="507"/>
    </location>
</feature>
<dbReference type="InterPro" id="IPR027417">
    <property type="entry name" value="P-loop_NTPase"/>
</dbReference>
<dbReference type="GO" id="GO:0003824">
    <property type="term" value="F:catalytic activity"/>
    <property type="evidence" value="ECO:0007669"/>
    <property type="project" value="InterPro"/>
</dbReference>
<dbReference type="OrthoDB" id="5986190at2759"/>
<name>A0A5N6SXF0_ASPPS</name>
<dbReference type="InterPro" id="IPR000845">
    <property type="entry name" value="Nucleoside_phosphorylase_d"/>
</dbReference>
<organism evidence="3 4">
    <name type="scientific">Aspergillus pseudotamarii</name>
    <dbReference type="NCBI Taxonomy" id="132259"/>
    <lineage>
        <taxon>Eukaryota</taxon>
        <taxon>Fungi</taxon>
        <taxon>Dikarya</taxon>
        <taxon>Ascomycota</taxon>
        <taxon>Pezizomycotina</taxon>
        <taxon>Eurotiomycetes</taxon>
        <taxon>Eurotiomycetidae</taxon>
        <taxon>Eurotiales</taxon>
        <taxon>Aspergillaceae</taxon>
        <taxon>Aspergillus</taxon>
        <taxon>Aspergillus subgen. Circumdati</taxon>
    </lineage>
</organism>
<accession>A0A5N6SXF0</accession>
<dbReference type="SUPFAM" id="SSF52540">
    <property type="entry name" value="P-loop containing nucleoside triphosphate hydrolases"/>
    <property type="match status" value="1"/>
</dbReference>
<sequence>MGFRHDDYTVAWICALPLEMTAAKSMLDNVHSSLPQPETDHNVYTLGNITRHNVVIACLPSGVYGTTSAAVVLAHMLPTFPSLRFGLMVGIGGGVPSKNTDIRLGDVIVSMPTAVSGGVIQYDYGKTLYTGVLQRAGLLNKPPQYLLTAVSQIRSDYMVRHSLIKRGISEMVQKHQKVYEQFSRPDHDWLFKPGYDHTSRMTDCSLCDQSQLVVRPTRESNEPAIHYGLIASGNQVIKNAKIRDSMAQELDILCFEMEAAGLMDQLPCLVIRGICDYCDSHKHKQWQGYAALTAAAYTRALLEVFPPYNNDLSRKERGRWTVPFARNPRFVGRQNEINSLEQSILYSNCSTKTAICGLGGIGKTQIALELAYRVREKVPGTSIFWIPCTSFENVEQAYMSISLQLGIINEKPAEAKEQVKVYLSQEGAGKWLIIFDNADDMDMWIPTPAGALALRDFLPQSEQGHILFTTRNQKLAVKLASSHVVPVSEPDEETSIRILEKSLVQKTLRDSDATIPLLKWLSFLPLAIIQASSYINENRLDPSQYLKLLQDQESNVVELLSENFEDDGRYAETQNPVIATWVVSFTQIQRIDQLAADYLLLMACFDFHSIPESLLPSSTSCKRKTDALGLLSAYSFINIQGDDMLLTLHRLVYIAARNWMRKANLFVPWIQRAATQLSVAFPNHDHKNRELWREYMPHALRVVNEMDRQQKEQWEPLIWKIANCLCTDGRFNEAEELLIDLAGKQREATGAINPSTLVSMANLASTYWNQGRWEEAGELHLQVMETRRLLFGPLHPSTLTSLANLASTYSKQARWGQAAELQAEVVKARKSILGAEHPNTLISVSNLASIYHSQGRYKEAKELETGVLEVYRRVMGPYHPCTLTNMANLASTYVSQGCWTKAAELQTEVLGLCVKTLGPKHPDSMTNMANLASIYWNQQRWEEAEALETQVLEARRRVLGVPHPDTLTSMNNIAHTWKCLGKEDDAIFIMTECVRQRNRYLGPDHPYTISSAATLHDWQHNTRHLENSS</sequence>
<feature type="domain" description="Nucleoside phosphorylase" evidence="2">
    <location>
        <begin position="10"/>
        <end position="287"/>
    </location>
</feature>
<protein>
    <submittedName>
        <fullName evidence="3">Uncharacterized protein</fullName>
    </submittedName>
</protein>
<dbReference type="InterPro" id="IPR035994">
    <property type="entry name" value="Nucleoside_phosphorylase_sf"/>
</dbReference>
<dbReference type="InterPro" id="IPR011990">
    <property type="entry name" value="TPR-like_helical_dom_sf"/>
</dbReference>
<dbReference type="Pfam" id="PF13374">
    <property type="entry name" value="TPR_10"/>
    <property type="match status" value="2"/>
</dbReference>
<dbReference type="EMBL" id="ML743566">
    <property type="protein sequence ID" value="KAE8139335.1"/>
    <property type="molecule type" value="Genomic_DNA"/>
</dbReference>
<gene>
    <name evidence="3" type="ORF">BDV38DRAFT_281102</name>
</gene>
<reference evidence="3 4" key="1">
    <citation type="submission" date="2019-04" db="EMBL/GenBank/DDBJ databases">
        <title>Friends and foes A comparative genomics study of 23 Aspergillus species from section Flavi.</title>
        <authorList>
            <consortium name="DOE Joint Genome Institute"/>
            <person name="Kjaerbolling I."/>
            <person name="Vesth T."/>
            <person name="Frisvad J.C."/>
            <person name="Nybo J.L."/>
            <person name="Theobald S."/>
            <person name="Kildgaard S."/>
            <person name="Isbrandt T."/>
            <person name="Kuo A."/>
            <person name="Sato A."/>
            <person name="Lyhne E.K."/>
            <person name="Kogle M.E."/>
            <person name="Wiebenga A."/>
            <person name="Kun R.S."/>
            <person name="Lubbers R.J."/>
            <person name="Makela M.R."/>
            <person name="Barry K."/>
            <person name="Chovatia M."/>
            <person name="Clum A."/>
            <person name="Daum C."/>
            <person name="Haridas S."/>
            <person name="He G."/>
            <person name="LaButti K."/>
            <person name="Lipzen A."/>
            <person name="Mondo S."/>
            <person name="Riley R."/>
            <person name="Salamov A."/>
            <person name="Simmons B.A."/>
            <person name="Magnuson J.K."/>
            <person name="Henrissat B."/>
            <person name="Mortensen U.H."/>
            <person name="Larsen T.O."/>
            <person name="Devries R.P."/>
            <person name="Grigoriev I.V."/>
            <person name="Machida M."/>
            <person name="Baker S.E."/>
            <person name="Andersen M.R."/>
        </authorList>
    </citation>
    <scope>NUCLEOTIDE SEQUENCE [LARGE SCALE GENOMIC DNA]</scope>
    <source>
        <strain evidence="3 4">CBS 117625</strain>
    </source>
</reference>
<dbReference type="Gene3D" id="3.40.50.1580">
    <property type="entry name" value="Nucleoside phosphorylase domain"/>
    <property type="match status" value="1"/>
</dbReference>
<dbReference type="Proteomes" id="UP000325672">
    <property type="component" value="Unassembled WGS sequence"/>
</dbReference>
<dbReference type="InterPro" id="IPR053137">
    <property type="entry name" value="NLR-like"/>
</dbReference>
<dbReference type="InterPro" id="IPR002182">
    <property type="entry name" value="NB-ARC"/>
</dbReference>